<gene>
    <name evidence="1" type="ORF">METZ01_LOCUS219487</name>
</gene>
<reference evidence="1" key="1">
    <citation type="submission" date="2018-05" db="EMBL/GenBank/DDBJ databases">
        <authorList>
            <person name="Lanie J.A."/>
            <person name="Ng W.-L."/>
            <person name="Kazmierczak K.M."/>
            <person name="Andrzejewski T.M."/>
            <person name="Davidsen T.M."/>
            <person name="Wayne K.J."/>
            <person name="Tettelin H."/>
            <person name="Glass J.I."/>
            <person name="Rusch D."/>
            <person name="Podicherti R."/>
            <person name="Tsui H.-C.T."/>
            <person name="Winkler M.E."/>
        </authorList>
    </citation>
    <scope>NUCLEOTIDE SEQUENCE</scope>
</reference>
<organism evidence="1">
    <name type="scientific">marine metagenome</name>
    <dbReference type="NCBI Taxonomy" id="408172"/>
    <lineage>
        <taxon>unclassified sequences</taxon>
        <taxon>metagenomes</taxon>
        <taxon>ecological metagenomes</taxon>
    </lineage>
</organism>
<dbReference type="AlphaFoldDB" id="A0A382FWI6"/>
<sequence>MVLLWSVGCAEQNSAMMVEAVFDYNKQ</sequence>
<accession>A0A382FWI6</accession>
<dbReference type="EMBL" id="UINC01051914">
    <property type="protein sequence ID" value="SVB66633.1"/>
    <property type="molecule type" value="Genomic_DNA"/>
</dbReference>
<name>A0A382FWI6_9ZZZZ</name>
<proteinExistence type="predicted"/>
<evidence type="ECO:0000313" key="1">
    <source>
        <dbReference type="EMBL" id="SVB66633.1"/>
    </source>
</evidence>
<protein>
    <submittedName>
        <fullName evidence="1">Uncharacterized protein</fullName>
    </submittedName>
</protein>